<proteinExistence type="predicted"/>
<dbReference type="Proteomes" id="UP000618943">
    <property type="component" value="Unassembled WGS sequence"/>
</dbReference>
<sequence length="70" mass="8389">MEENRSIKKRRSKVSERATSAERIHTIGLTDAWSYFIIAKVGEGIRQRTQDDYSNTWRYFTDWLLKCVFK</sequence>
<dbReference type="EMBL" id="JAEOAH010000024">
    <property type="protein sequence ID" value="MBK3496173.1"/>
    <property type="molecule type" value="Genomic_DNA"/>
</dbReference>
<reference evidence="1 2" key="1">
    <citation type="submission" date="2020-12" db="EMBL/GenBank/DDBJ databases">
        <title>YIM B01967 draft genome.</title>
        <authorList>
            <person name="Yan X."/>
        </authorList>
    </citation>
    <scope>NUCLEOTIDE SEQUENCE [LARGE SCALE GENOMIC DNA]</scope>
    <source>
        <strain evidence="1 2">YIM B01967</strain>
    </source>
</reference>
<evidence type="ECO:0000313" key="1">
    <source>
        <dbReference type="EMBL" id="MBK3496173.1"/>
    </source>
</evidence>
<organism evidence="1 2">
    <name type="scientific">Viridibacillus soli</name>
    <dbReference type="NCBI Taxonomy" id="2798301"/>
    <lineage>
        <taxon>Bacteria</taxon>
        <taxon>Bacillati</taxon>
        <taxon>Bacillota</taxon>
        <taxon>Bacilli</taxon>
        <taxon>Bacillales</taxon>
        <taxon>Caryophanaceae</taxon>
        <taxon>Viridibacillus</taxon>
    </lineage>
</organism>
<accession>A0ABS1HB20</accession>
<dbReference type="RefSeq" id="WP_200749688.1">
    <property type="nucleotide sequence ID" value="NZ_JAEOAH010000024.1"/>
</dbReference>
<keyword evidence="2" id="KW-1185">Reference proteome</keyword>
<evidence type="ECO:0000313" key="2">
    <source>
        <dbReference type="Proteomes" id="UP000618943"/>
    </source>
</evidence>
<gene>
    <name evidence="1" type="ORF">JFL43_15150</name>
</gene>
<name>A0ABS1HB20_9BACL</name>
<comment type="caution">
    <text evidence="1">The sequence shown here is derived from an EMBL/GenBank/DDBJ whole genome shotgun (WGS) entry which is preliminary data.</text>
</comment>
<protein>
    <submittedName>
        <fullName evidence="1">Uncharacterized protein</fullName>
    </submittedName>
</protein>